<protein>
    <submittedName>
        <fullName evidence="1">Uncharacterized protein</fullName>
    </submittedName>
</protein>
<sequence>MKFLIKLEPTDHVEKNTYRWRVAERLQKDWGLDHMHWLASGYAMDKESAQRAAEEFATAWARGQVAYEYEVQA</sequence>
<reference evidence="1" key="2">
    <citation type="submission" date="2020-09" db="EMBL/GenBank/DDBJ databases">
        <authorList>
            <person name="Sun Q."/>
            <person name="Zhou Y."/>
        </authorList>
    </citation>
    <scope>NUCLEOTIDE SEQUENCE</scope>
    <source>
        <strain evidence="1">CGMCC 4.5737</strain>
    </source>
</reference>
<dbReference type="RefSeq" id="WP_189057815.1">
    <property type="nucleotide sequence ID" value="NZ_BMMK01000011.1"/>
</dbReference>
<proteinExistence type="predicted"/>
<dbReference type="AlphaFoldDB" id="A0A8J3CBS0"/>
<evidence type="ECO:0000313" key="2">
    <source>
        <dbReference type="Proteomes" id="UP000637578"/>
    </source>
</evidence>
<reference evidence="1" key="1">
    <citation type="journal article" date="2014" name="Int. J. Syst. Evol. Microbiol.">
        <title>Complete genome sequence of Corynebacterium casei LMG S-19264T (=DSM 44701T), isolated from a smear-ripened cheese.</title>
        <authorList>
            <consortium name="US DOE Joint Genome Institute (JGI-PGF)"/>
            <person name="Walter F."/>
            <person name="Albersmeier A."/>
            <person name="Kalinowski J."/>
            <person name="Ruckert C."/>
        </authorList>
    </citation>
    <scope>NUCLEOTIDE SEQUENCE</scope>
    <source>
        <strain evidence="1">CGMCC 4.5737</strain>
    </source>
</reference>
<dbReference type="Proteomes" id="UP000637578">
    <property type="component" value="Unassembled WGS sequence"/>
</dbReference>
<keyword evidence="2" id="KW-1185">Reference proteome</keyword>
<comment type="caution">
    <text evidence="1">The sequence shown here is derived from an EMBL/GenBank/DDBJ whole genome shotgun (WGS) entry which is preliminary data.</text>
</comment>
<name>A0A8J3CBS0_9PSEU</name>
<gene>
    <name evidence="1" type="ORF">GCM10012275_28650</name>
</gene>
<accession>A0A8J3CBS0</accession>
<dbReference type="EMBL" id="BMMK01000011">
    <property type="protein sequence ID" value="GGM55815.1"/>
    <property type="molecule type" value="Genomic_DNA"/>
</dbReference>
<organism evidence="1 2">
    <name type="scientific">Longimycelium tulufanense</name>
    <dbReference type="NCBI Taxonomy" id="907463"/>
    <lineage>
        <taxon>Bacteria</taxon>
        <taxon>Bacillati</taxon>
        <taxon>Actinomycetota</taxon>
        <taxon>Actinomycetes</taxon>
        <taxon>Pseudonocardiales</taxon>
        <taxon>Pseudonocardiaceae</taxon>
        <taxon>Longimycelium</taxon>
    </lineage>
</organism>
<evidence type="ECO:0000313" key="1">
    <source>
        <dbReference type="EMBL" id="GGM55815.1"/>
    </source>
</evidence>